<keyword evidence="5 11" id="KW-0732">Signal</keyword>
<dbReference type="CDD" id="cd05474">
    <property type="entry name" value="SAP_like"/>
    <property type="match status" value="1"/>
</dbReference>
<comment type="subcellular location">
    <subcellularLocation>
        <location evidence="1">Cell membrane</location>
        <topology evidence="1">Lipid-anchor</topology>
        <topology evidence="1">GPI-anchor</topology>
    </subcellularLocation>
</comment>
<feature type="chain" id="PRO_5025055605" evidence="11">
    <location>
        <begin position="21"/>
        <end position="506"/>
    </location>
</feature>
<keyword evidence="3" id="KW-0336">GPI-anchor</keyword>
<dbReference type="InterPro" id="IPR001461">
    <property type="entry name" value="Aspartic_peptidase_A1"/>
</dbReference>
<proteinExistence type="inferred from homology"/>
<evidence type="ECO:0000256" key="3">
    <source>
        <dbReference type="ARBA" id="ARBA00022622"/>
    </source>
</evidence>
<organism evidence="13 14">
    <name type="scientific">Aspergillus transmontanensis</name>
    <dbReference type="NCBI Taxonomy" id="1034304"/>
    <lineage>
        <taxon>Eukaryota</taxon>
        <taxon>Fungi</taxon>
        <taxon>Dikarya</taxon>
        <taxon>Ascomycota</taxon>
        <taxon>Pezizomycotina</taxon>
        <taxon>Eurotiomycetes</taxon>
        <taxon>Eurotiomycetidae</taxon>
        <taxon>Eurotiales</taxon>
        <taxon>Aspergillaceae</taxon>
        <taxon>Aspergillus</taxon>
        <taxon>Aspergillus subgen. Circumdati</taxon>
    </lineage>
</organism>
<feature type="disulfide bond" evidence="9">
    <location>
        <begin position="333"/>
        <end position="372"/>
    </location>
</feature>
<keyword evidence="9" id="KW-1015">Disulfide bond</keyword>
<keyword evidence="4 10" id="KW-0645">Protease</keyword>
<keyword evidence="6 10" id="KW-0064">Aspartyl protease</keyword>
<dbReference type="PROSITE" id="PS00141">
    <property type="entry name" value="ASP_PROTEASE"/>
    <property type="match status" value="2"/>
</dbReference>
<dbReference type="AlphaFoldDB" id="A0A5N6VPD8"/>
<dbReference type="GO" id="GO:0098552">
    <property type="term" value="C:side of membrane"/>
    <property type="evidence" value="ECO:0007669"/>
    <property type="project" value="UniProtKB-KW"/>
</dbReference>
<evidence type="ECO:0000256" key="11">
    <source>
        <dbReference type="SAM" id="SignalP"/>
    </source>
</evidence>
<comment type="similarity">
    <text evidence="2 10">Belongs to the peptidase A1 family.</text>
</comment>
<sequence length="506" mass="53260">MMRGPSLLPVALAALSCVDALSLHRRDTPATVELPIERRQHAGGLQKRDSTLNLPLINYYDSFYILNLTLGSPAQQFAVALDTGSSDLWVNVANSSYCSSRTNPCKPFGLYDPDASSTYKNLDVEFNATYGDGTNAYGYYATDKLGLGDVDVDDMQFGVAESTTITRGCSVGICKCPSLIVFSLSSEGIVGVAYDTLTNEASHEGKTYANLPQALVNSGAIKSPAYSLWLNDPQASRGSILFGGVNKAKYKGELQTIPIVRTLRGYSYLAVTLTGVSVEHGNESDDYSSRLPIVVLLDSGTTLTYLPDSLVDELYKKFNATFLEDDGLAYVDCELMEKDYTVNFDFSGATIAVGISELVLKAVAEDFPTGTCAFGVVPSGDSQDAMYILGDTFLRSAYVVYDLGNNEISLANTNFSPGDDDILEIGTGTSAVPGATPVESPVTSATVASATDIVHTVMVGGTEATATGSNSGAAETSSSSGIAALPTSNTKHLLSGLAGAGLLLAL</sequence>
<feature type="active site" evidence="8">
    <location>
        <position position="82"/>
    </location>
</feature>
<feature type="active site" evidence="8">
    <location>
        <position position="298"/>
    </location>
</feature>
<evidence type="ECO:0000259" key="12">
    <source>
        <dbReference type="PROSITE" id="PS51767"/>
    </source>
</evidence>
<gene>
    <name evidence="13" type="ORF">BDV41DRAFT_399877</name>
</gene>
<dbReference type="PANTHER" id="PTHR47966:SF65">
    <property type="entry name" value="ASPARTIC-TYPE ENDOPEPTIDASE"/>
    <property type="match status" value="1"/>
</dbReference>
<evidence type="ECO:0000256" key="2">
    <source>
        <dbReference type="ARBA" id="ARBA00007447"/>
    </source>
</evidence>
<feature type="domain" description="Peptidase A1" evidence="12">
    <location>
        <begin position="64"/>
        <end position="411"/>
    </location>
</feature>
<keyword evidence="14" id="KW-1185">Reference proteome</keyword>
<dbReference type="InterPro" id="IPR033876">
    <property type="entry name" value="SAP-like"/>
</dbReference>
<accession>A0A5N6VPD8</accession>
<evidence type="ECO:0000256" key="5">
    <source>
        <dbReference type="ARBA" id="ARBA00022729"/>
    </source>
</evidence>
<feature type="signal peptide" evidence="11">
    <location>
        <begin position="1"/>
        <end position="20"/>
    </location>
</feature>
<keyword evidence="3" id="KW-0449">Lipoprotein</keyword>
<dbReference type="InterPro" id="IPR021109">
    <property type="entry name" value="Peptidase_aspartic_dom_sf"/>
</dbReference>
<dbReference type="PROSITE" id="PS51257">
    <property type="entry name" value="PROKAR_LIPOPROTEIN"/>
    <property type="match status" value="1"/>
</dbReference>
<dbReference type="GO" id="GO:0004190">
    <property type="term" value="F:aspartic-type endopeptidase activity"/>
    <property type="evidence" value="ECO:0007669"/>
    <property type="project" value="UniProtKB-KW"/>
</dbReference>
<evidence type="ECO:0000256" key="1">
    <source>
        <dbReference type="ARBA" id="ARBA00004609"/>
    </source>
</evidence>
<evidence type="ECO:0000256" key="6">
    <source>
        <dbReference type="ARBA" id="ARBA00022750"/>
    </source>
</evidence>
<evidence type="ECO:0000256" key="4">
    <source>
        <dbReference type="ARBA" id="ARBA00022670"/>
    </source>
</evidence>
<reference evidence="14" key="1">
    <citation type="submission" date="2019-04" db="EMBL/GenBank/DDBJ databases">
        <title>Friends and foes A comparative genomics studyof 23 Aspergillus species from section Flavi.</title>
        <authorList>
            <consortium name="DOE Joint Genome Institute"/>
            <person name="Kjaerbolling I."/>
            <person name="Vesth T."/>
            <person name="Frisvad J.C."/>
            <person name="Nybo J.L."/>
            <person name="Theobald S."/>
            <person name="Kildgaard S."/>
            <person name="Isbrandt T."/>
            <person name="Kuo A."/>
            <person name="Sato A."/>
            <person name="Lyhne E.K."/>
            <person name="Kogle M.E."/>
            <person name="Wiebenga A."/>
            <person name="Kun R.S."/>
            <person name="Lubbers R.J."/>
            <person name="Makela M.R."/>
            <person name="Barry K."/>
            <person name="Chovatia M."/>
            <person name="Clum A."/>
            <person name="Daum C."/>
            <person name="Haridas S."/>
            <person name="He G."/>
            <person name="LaButti K."/>
            <person name="Lipzen A."/>
            <person name="Mondo S."/>
            <person name="Riley R."/>
            <person name="Salamov A."/>
            <person name="Simmons B.A."/>
            <person name="Magnuson J.K."/>
            <person name="Henrissat B."/>
            <person name="Mortensen U.H."/>
            <person name="Larsen T.O."/>
            <person name="Devries R.P."/>
            <person name="Grigoriev I.V."/>
            <person name="Machida M."/>
            <person name="Baker S.E."/>
            <person name="Andersen M.R."/>
        </authorList>
    </citation>
    <scope>NUCLEOTIDE SEQUENCE [LARGE SCALE GENOMIC DNA]</scope>
    <source>
        <strain evidence="14">CBS 130015</strain>
    </source>
</reference>
<evidence type="ECO:0000256" key="7">
    <source>
        <dbReference type="ARBA" id="ARBA00022801"/>
    </source>
</evidence>
<name>A0A5N6VPD8_9EURO</name>
<dbReference type="Proteomes" id="UP000325433">
    <property type="component" value="Unassembled WGS sequence"/>
</dbReference>
<evidence type="ECO:0000256" key="8">
    <source>
        <dbReference type="PIRSR" id="PIRSR601461-1"/>
    </source>
</evidence>
<evidence type="ECO:0000313" key="13">
    <source>
        <dbReference type="EMBL" id="KAE8310222.1"/>
    </source>
</evidence>
<keyword evidence="7 10" id="KW-0378">Hydrolase</keyword>
<protein>
    <submittedName>
        <fullName evidence="13">Aspartic peptidase domain-containing protein</fullName>
    </submittedName>
</protein>
<evidence type="ECO:0000256" key="10">
    <source>
        <dbReference type="RuleBase" id="RU000454"/>
    </source>
</evidence>
<dbReference type="PROSITE" id="PS51767">
    <property type="entry name" value="PEPTIDASE_A1"/>
    <property type="match status" value="1"/>
</dbReference>
<evidence type="ECO:0000313" key="14">
    <source>
        <dbReference type="Proteomes" id="UP000325433"/>
    </source>
</evidence>
<dbReference type="Gene3D" id="2.40.70.10">
    <property type="entry name" value="Acid Proteases"/>
    <property type="match status" value="2"/>
</dbReference>
<keyword evidence="3" id="KW-0472">Membrane</keyword>
<dbReference type="GO" id="GO:0005886">
    <property type="term" value="C:plasma membrane"/>
    <property type="evidence" value="ECO:0007669"/>
    <property type="project" value="UniProtKB-SubCell"/>
</dbReference>
<evidence type="ECO:0000256" key="9">
    <source>
        <dbReference type="PIRSR" id="PIRSR601461-2"/>
    </source>
</evidence>
<dbReference type="SUPFAM" id="SSF50630">
    <property type="entry name" value="Acid proteases"/>
    <property type="match status" value="1"/>
</dbReference>
<dbReference type="GO" id="GO:0006508">
    <property type="term" value="P:proteolysis"/>
    <property type="evidence" value="ECO:0007669"/>
    <property type="project" value="UniProtKB-KW"/>
</dbReference>
<dbReference type="EMBL" id="ML738356">
    <property type="protein sequence ID" value="KAE8310222.1"/>
    <property type="molecule type" value="Genomic_DNA"/>
</dbReference>
<dbReference type="Pfam" id="PF00026">
    <property type="entry name" value="Asp"/>
    <property type="match status" value="1"/>
</dbReference>
<dbReference type="PRINTS" id="PR00792">
    <property type="entry name" value="PEPSIN"/>
</dbReference>
<dbReference type="PANTHER" id="PTHR47966">
    <property type="entry name" value="BETA-SITE APP-CLEAVING ENZYME, ISOFORM A-RELATED"/>
    <property type="match status" value="1"/>
</dbReference>
<dbReference type="InterPro" id="IPR033121">
    <property type="entry name" value="PEPTIDASE_A1"/>
</dbReference>
<dbReference type="InterPro" id="IPR001969">
    <property type="entry name" value="Aspartic_peptidase_AS"/>
</dbReference>
<keyword evidence="3" id="KW-0325">Glycoprotein</keyword>